<dbReference type="InterPro" id="IPR013762">
    <property type="entry name" value="Integrase-like_cat_sf"/>
</dbReference>
<dbReference type="GO" id="GO:0015074">
    <property type="term" value="P:DNA integration"/>
    <property type="evidence" value="ECO:0007669"/>
    <property type="project" value="UniProtKB-KW"/>
</dbReference>
<dbReference type="PROSITE" id="PS51900">
    <property type="entry name" value="CB"/>
    <property type="match status" value="1"/>
</dbReference>
<evidence type="ECO:0000256" key="1">
    <source>
        <dbReference type="ARBA" id="ARBA00022908"/>
    </source>
</evidence>
<dbReference type="Gene3D" id="1.10.443.10">
    <property type="entry name" value="Intergrase catalytic core"/>
    <property type="match status" value="1"/>
</dbReference>
<organism evidence="6">
    <name type="scientific">marine sediment metagenome</name>
    <dbReference type="NCBI Taxonomy" id="412755"/>
    <lineage>
        <taxon>unclassified sequences</taxon>
        <taxon>metagenomes</taxon>
        <taxon>ecological metagenomes</taxon>
    </lineage>
</organism>
<dbReference type="Gene3D" id="1.10.150.130">
    <property type="match status" value="1"/>
</dbReference>
<keyword evidence="1" id="KW-0229">DNA integration</keyword>
<dbReference type="PROSITE" id="PS51898">
    <property type="entry name" value="TYR_RECOMBINASE"/>
    <property type="match status" value="1"/>
</dbReference>
<name>A0A0F9IVA3_9ZZZZ</name>
<feature type="domain" description="Core-binding (CB)" evidence="5">
    <location>
        <begin position="17"/>
        <end position="101"/>
    </location>
</feature>
<accession>A0A0F9IVA3</accession>
<keyword evidence="3" id="KW-0233">DNA recombination</keyword>
<dbReference type="InterPro" id="IPR010998">
    <property type="entry name" value="Integrase_recombinase_N"/>
</dbReference>
<dbReference type="PANTHER" id="PTHR30349:SF81">
    <property type="entry name" value="TYROSINE RECOMBINASE XERC"/>
    <property type="match status" value="1"/>
</dbReference>
<reference evidence="6" key="1">
    <citation type="journal article" date="2015" name="Nature">
        <title>Complex archaea that bridge the gap between prokaryotes and eukaryotes.</title>
        <authorList>
            <person name="Spang A."/>
            <person name="Saw J.H."/>
            <person name="Jorgensen S.L."/>
            <person name="Zaremba-Niedzwiedzka K."/>
            <person name="Martijn J."/>
            <person name="Lind A.E."/>
            <person name="van Eijk R."/>
            <person name="Schleper C."/>
            <person name="Guy L."/>
            <person name="Ettema T.J."/>
        </authorList>
    </citation>
    <scope>NUCLEOTIDE SEQUENCE</scope>
</reference>
<dbReference type="InterPro" id="IPR050090">
    <property type="entry name" value="Tyrosine_recombinase_XerCD"/>
</dbReference>
<dbReference type="Pfam" id="PF00589">
    <property type="entry name" value="Phage_integrase"/>
    <property type="match status" value="1"/>
</dbReference>
<evidence type="ECO:0000313" key="6">
    <source>
        <dbReference type="EMBL" id="KKL91032.1"/>
    </source>
</evidence>
<evidence type="ECO:0000259" key="4">
    <source>
        <dbReference type="PROSITE" id="PS51898"/>
    </source>
</evidence>
<dbReference type="Pfam" id="PF02899">
    <property type="entry name" value="Phage_int_SAM_1"/>
    <property type="match status" value="1"/>
</dbReference>
<protein>
    <recommendedName>
        <fullName evidence="7">Tyr recombinase domain-containing protein</fullName>
    </recommendedName>
</protein>
<dbReference type="InterPro" id="IPR002104">
    <property type="entry name" value="Integrase_catalytic"/>
</dbReference>
<proteinExistence type="predicted"/>
<comment type="caution">
    <text evidence="6">The sequence shown here is derived from an EMBL/GenBank/DDBJ whole genome shotgun (WGS) entry which is preliminary data.</text>
</comment>
<dbReference type="GO" id="GO:0006310">
    <property type="term" value="P:DNA recombination"/>
    <property type="evidence" value="ECO:0007669"/>
    <property type="project" value="UniProtKB-KW"/>
</dbReference>
<gene>
    <name evidence="6" type="ORF">LCGC14_1898750</name>
</gene>
<dbReference type="AlphaFoldDB" id="A0A0F9IVA3"/>
<sequence length="305" mass="35218">MGWRKKWHWGERELTPARWEAVRDAYRVHSLATGKSPETLSTYLRHIEAFRSWCDERHERFLHTSKTTAETHIAEMLTSDYARSTVNTRVSALKSFYRWALAEGMRKGDPCRDIRMHKEAVVPRQPLTARECRCLIDACDTLFERVVVLTFLITGIRRAELLRLQVEDVDWRTGQMLIHGKGLRQRHVMPGFDLLKLLREYATGRSQGSLFLWPGTRRAVSRSSLGRLLHDIERRAGTGNVFPHRFRHTALCGLLADGTDLLSVSVIAGHESLDTTRLYLKTVEEARALRQQRRYGDGLMQRLVG</sequence>
<dbReference type="PANTHER" id="PTHR30349">
    <property type="entry name" value="PHAGE INTEGRASE-RELATED"/>
    <property type="match status" value="1"/>
</dbReference>
<dbReference type="InterPro" id="IPR011010">
    <property type="entry name" value="DNA_brk_join_enz"/>
</dbReference>
<dbReference type="InterPro" id="IPR004107">
    <property type="entry name" value="Integrase_SAM-like_N"/>
</dbReference>
<dbReference type="EMBL" id="LAZR01019844">
    <property type="protein sequence ID" value="KKL91032.1"/>
    <property type="molecule type" value="Genomic_DNA"/>
</dbReference>
<evidence type="ECO:0000259" key="5">
    <source>
        <dbReference type="PROSITE" id="PS51900"/>
    </source>
</evidence>
<evidence type="ECO:0000256" key="2">
    <source>
        <dbReference type="ARBA" id="ARBA00023125"/>
    </source>
</evidence>
<dbReference type="SUPFAM" id="SSF56349">
    <property type="entry name" value="DNA breaking-rejoining enzymes"/>
    <property type="match status" value="1"/>
</dbReference>
<feature type="domain" description="Tyr recombinase" evidence="4">
    <location>
        <begin position="122"/>
        <end position="294"/>
    </location>
</feature>
<dbReference type="InterPro" id="IPR044068">
    <property type="entry name" value="CB"/>
</dbReference>
<dbReference type="GO" id="GO:0003677">
    <property type="term" value="F:DNA binding"/>
    <property type="evidence" value="ECO:0007669"/>
    <property type="project" value="UniProtKB-KW"/>
</dbReference>
<keyword evidence="2" id="KW-0238">DNA-binding</keyword>
<evidence type="ECO:0000256" key="3">
    <source>
        <dbReference type="ARBA" id="ARBA00023172"/>
    </source>
</evidence>
<evidence type="ECO:0008006" key="7">
    <source>
        <dbReference type="Google" id="ProtNLM"/>
    </source>
</evidence>